<name>A0A1F5BV70_9BACT</name>
<dbReference type="InterPro" id="IPR028096">
    <property type="entry name" value="EfeO_Cupredoxin"/>
</dbReference>
<organism evidence="4 5">
    <name type="scientific">Candidatus Azambacteria bacterium RIFCSPLOWO2_01_FULL_46_25</name>
    <dbReference type="NCBI Taxonomy" id="1797298"/>
    <lineage>
        <taxon>Bacteria</taxon>
        <taxon>Candidatus Azamiibacteriota</taxon>
    </lineage>
</organism>
<dbReference type="GO" id="GO:0046872">
    <property type="term" value="F:metal ion binding"/>
    <property type="evidence" value="ECO:0007669"/>
    <property type="project" value="UniProtKB-KW"/>
</dbReference>
<evidence type="ECO:0000259" key="3">
    <source>
        <dbReference type="Pfam" id="PF13473"/>
    </source>
</evidence>
<dbReference type="PANTHER" id="PTHR38439">
    <property type="entry name" value="AURACYANIN-B"/>
    <property type="match status" value="1"/>
</dbReference>
<dbReference type="PROSITE" id="PS00196">
    <property type="entry name" value="COPPER_BLUE"/>
    <property type="match status" value="1"/>
</dbReference>
<keyword evidence="1" id="KW-0479">Metal-binding</keyword>
<dbReference type="Proteomes" id="UP000176650">
    <property type="component" value="Unassembled WGS sequence"/>
</dbReference>
<proteinExistence type="predicted"/>
<dbReference type="PANTHER" id="PTHR38439:SF3">
    <property type="entry name" value="COPPER-RESISTANT CUPROPROTEIN COPI"/>
    <property type="match status" value="1"/>
</dbReference>
<evidence type="ECO:0000313" key="4">
    <source>
        <dbReference type="EMBL" id="OGD34509.1"/>
    </source>
</evidence>
<dbReference type="AlphaFoldDB" id="A0A1F5BV70"/>
<dbReference type="Gene3D" id="2.60.40.420">
    <property type="entry name" value="Cupredoxins - blue copper proteins"/>
    <property type="match status" value="1"/>
</dbReference>
<gene>
    <name evidence="4" type="ORF">A2988_03265</name>
</gene>
<evidence type="ECO:0000313" key="5">
    <source>
        <dbReference type="Proteomes" id="UP000176650"/>
    </source>
</evidence>
<comment type="caution">
    <text evidence="4">The sequence shown here is derived from an EMBL/GenBank/DDBJ whole genome shotgun (WGS) entry which is preliminary data.</text>
</comment>
<dbReference type="Pfam" id="PF13473">
    <property type="entry name" value="Cupredoxin_1"/>
    <property type="match status" value="1"/>
</dbReference>
<feature type="domain" description="EfeO-type cupredoxin-like" evidence="3">
    <location>
        <begin position="54"/>
        <end position="141"/>
    </location>
</feature>
<dbReference type="InterPro" id="IPR050845">
    <property type="entry name" value="Cu-binding_ET"/>
</dbReference>
<evidence type="ECO:0000256" key="1">
    <source>
        <dbReference type="ARBA" id="ARBA00022723"/>
    </source>
</evidence>
<dbReference type="InterPro" id="IPR028871">
    <property type="entry name" value="BlueCu_1_BS"/>
</dbReference>
<dbReference type="SUPFAM" id="SSF49503">
    <property type="entry name" value="Cupredoxins"/>
    <property type="match status" value="1"/>
</dbReference>
<protein>
    <recommendedName>
        <fullName evidence="3">EfeO-type cupredoxin-like domain-containing protein</fullName>
    </recommendedName>
</protein>
<evidence type="ECO:0000256" key="2">
    <source>
        <dbReference type="ARBA" id="ARBA00023008"/>
    </source>
</evidence>
<dbReference type="STRING" id="1797298.A2988_03265"/>
<sequence>MLVLVVVAAAGGFFLFQALEQSAKQSRPSVAGQMLIPVSTQSGSQTTADKPKVYHQAIDIESRSFSFAPNVFRVKMGESVTATVTARGEHTFVVDEFHVDEKTQDGEKATIRFTPDKKGVFSFYCSRPGHRQAGQQGVLIVE</sequence>
<keyword evidence="2" id="KW-0186">Copper</keyword>
<dbReference type="InterPro" id="IPR008972">
    <property type="entry name" value="Cupredoxin"/>
</dbReference>
<reference evidence="4 5" key="1">
    <citation type="journal article" date="2016" name="Nat. Commun.">
        <title>Thousands of microbial genomes shed light on interconnected biogeochemical processes in an aquifer system.</title>
        <authorList>
            <person name="Anantharaman K."/>
            <person name="Brown C.T."/>
            <person name="Hug L.A."/>
            <person name="Sharon I."/>
            <person name="Castelle C.J."/>
            <person name="Probst A.J."/>
            <person name="Thomas B.C."/>
            <person name="Singh A."/>
            <person name="Wilkins M.J."/>
            <person name="Karaoz U."/>
            <person name="Brodie E.L."/>
            <person name="Williams K.H."/>
            <person name="Hubbard S.S."/>
            <person name="Banfield J.F."/>
        </authorList>
    </citation>
    <scope>NUCLEOTIDE SEQUENCE [LARGE SCALE GENOMIC DNA]</scope>
</reference>
<accession>A0A1F5BV70</accession>
<dbReference type="EMBL" id="MEYS01000001">
    <property type="protein sequence ID" value="OGD34509.1"/>
    <property type="molecule type" value="Genomic_DNA"/>
</dbReference>